<protein>
    <recommendedName>
        <fullName evidence="3">ASCH domain-containing protein</fullName>
    </recommendedName>
</protein>
<gene>
    <name evidence="1" type="ORF">KDK92_00520</name>
</gene>
<dbReference type="EMBL" id="JAGSOJ010000001">
    <property type="protein sequence ID" value="MCM1988205.1"/>
    <property type="molecule type" value="Genomic_DNA"/>
</dbReference>
<evidence type="ECO:0000313" key="2">
    <source>
        <dbReference type="Proteomes" id="UP001056429"/>
    </source>
</evidence>
<reference evidence="1" key="2">
    <citation type="submission" date="2021-04" db="EMBL/GenBank/DDBJ databases">
        <authorList>
            <person name="Dong X."/>
        </authorList>
    </citation>
    <scope>NUCLEOTIDE SEQUENCE</scope>
    <source>
        <strain evidence="1">ZWT</strain>
    </source>
</reference>
<comment type="caution">
    <text evidence="1">The sequence shown here is derived from an EMBL/GenBank/DDBJ whole genome shotgun (WGS) entry which is preliminary data.</text>
</comment>
<evidence type="ECO:0000313" key="1">
    <source>
        <dbReference type="EMBL" id="MCM1988205.1"/>
    </source>
</evidence>
<reference evidence="1" key="1">
    <citation type="journal article" date="2021" name="mSystems">
        <title>Bacteria and Archaea Synergistically Convert Glycine Betaine to Biogenic Methane in the Formosa Cold Seep of the South China Sea.</title>
        <authorList>
            <person name="Li L."/>
            <person name="Zhang W."/>
            <person name="Zhang S."/>
            <person name="Song L."/>
            <person name="Sun Q."/>
            <person name="Zhang H."/>
            <person name="Xiang H."/>
            <person name="Dong X."/>
        </authorList>
    </citation>
    <scope>NUCLEOTIDE SEQUENCE</scope>
    <source>
        <strain evidence="1">ZWT</strain>
    </source>
</reference>
<dbReference type="AlphaFoldDB" id="A0A9J6NX55"/>
<name>A0A9J6NX55_9CLOT</name>
<dbReference type="RefSeq" id="WP_250857064.1">
    <property type="nucleotide sequence ID" value="NZ_JAGSOJ010000001.1"/>
</dbReference>
<sequence length="156" mass="17807">MEHLAYCDAKAKVLSKILDGTKTMIIRGAAGRKLPYGRVFEGETLYFIENNGDGLIKAKATVKSVFNSDKMTKEQSIEVVDNHQDKLNLSNAQTKRWAGKKYLCLVEIENVSPIEPFILDRQKNMDDWITVEDINSIIKKDDNTMTEYKAVRFTDK</sequence>
<proteinExistence type="predicted"/>
<organism evidence="1 2">
    <name type="scientific">Oceanirhabdus seepicola</name>
    <dbReference type="NCBI Taxonomy" id="2828781"/>
    <lineage>
        <taxon>Bacteria</taxon>
        <taxon>Bacillati</taxon>
        <taxon>Bacillota</taxon>
        <taxon>Clostridia</taxon>
        <taxon>Eubacteriales</taxon>
        <taxon>Clostridiaceae</taxon>
        <taxon>Oceanirhabdus</taxon>
    </lineage>
</organism>
<dbReference type="Proteomes" id="UP001056429">
    <property type="component" value="Unassembled WGS sequence"/>
</dbReference>
<accession>A0A9J6NX55</accession>
<keyword evidence="2" id="KW-1185">Reference proteome</keyword>
<evidence type="ECO:0008006" key="3">
    <source>
        <dbReference type="Google" id="ProtNLM"/>
    </source>
</evidence>